<dbReference type="OrthoDB" id="10373714at2759"/>
<gene>
    <name evidence="2" type="ORF">BOKJ2_LOCUS12894</name>
</gene>
<feature type="signal peptide" evidence="1">
    <location>
        <begin position="1"/>
        <end position="19"/>
    </location>
</feature>
<name>A0A811LKR9_9BILA</name>
<evidence type="ECO:0000313" key="2">
    <source>
        <dbReference type="EMBL" id="CAD5228835.1"/>
    </source>
</evidence>
<sequence>MNTTLLVTICIVLMTLVSTQSVDSSPDFPNISSEKWEDETENDYLNNLKSLEHEEGSKLRQMVENYVKAHLASHKNGKEFCAKPLKVKNIMQES</sequence>
<keyword evidence="1" id="KW-0732">Signal</keyword>
<dbReference type="EMBL" id="CAJFCW020000006">
    <property type="protein sequence ID" value="CAG9125106.1"/>
    <property type="molecule type" value="Genomic_DNA"/>
</dbReference>
<dbReference type="Proteomes" id="UP000614601">
    <property type="component" value="Unassembled WGS sequence"/>
</dbReference>
<keyword evidence="3" id="KW-1185">Reference proteome</keyword>
<feature type="chain" id="PRO_5044131741" evidence="1">
    <location>
        <begin position="20"/>
        <end position="94"/>
    </location>
</feature>
<comment type="caution">
    <text evidence="2">The sequence shown here is derived from an EMBL/GenBank/DDBJ whole genome shotgun (WGS) entry which is preliminary data.</text>
</comment>
<accession>A0A811LKR9</accession>
<evidence type="ECO:0000256" key="1">
    <source>
        <dbReference type="SAM" id="SignalP"/>
    </source>
</evidence>
<protein>
    <submittedName>
        <fullName evidence="2">Uncharacterized protein</fullName>
    </submittedName>
</protein>
<evidence type="ECO:0000313" key="3">
    <source>
        <dbReference type="Proteomes" id="UP000614601"/>
    </source>
</evidence>
<organism evidence="2 3">
    <name type="scientific">Bursaphelenchus okinawaensis</name>
    <dbReference type="NCBI Taxonomy" id="465554"/>
    <lineage>
        <taxon>Eukaryota</taxon>
        <taxon>Metazoa</taxon>
        <taxon>Ecdysozoa</taxon>
        <taxon>Nematoda</taxon>
        <taxon>Chromadorea</taxon>
        <taxon>Rhabditida</taxon>
        <taxon>Tylenchina</taxon>
        <taxon>Tylenchomorpha</taxon>
        <taxon>Aphelenchoidea</taxon>
        <taxon>Aphelenchoididae</taxon>
        <taxon>Bursaphelenchus</taxon>
    </lineage>
</organism>
<dbReference type="Proteomes" id="UP000783686">
    <property type="component" value="Unassembled WGS sequence"/>
</dbReference>
<dbReference type="EMBL" id="CAJFDH010000006">
    <property type="protein sequence ID" value="CAD5228835.1"/>
    <property type="molecule type" value="Genomic_DNA"/>
</dbReference>
<dbReference type="AlphaFoldDB" id="A0A811LKR9"/>
<reference evidence="2" key="1">
    <citation type="submission" date="2020-09" db="EMBL/GenBank/DDBJ databases">
        <authorList>
            <person name="Kikuchi T."/>
        </authorList>
    </citation>
    <scope>NUCLEOTIDE SEQUENCE</scope>
    <source>
        <strain evidence="2">SH1</strain>
    </source>
</reference>
<proteinExistence type="predicted"/>